<evidence type="ECO:0000256" key="8">
    <source>
        <dbReference type="ARBA" id="ARBA00023159"/>
    </source>
</evidence>
<dbReference type="Pfam" id="PF00320">
    <property type="entry name" value="GATA"/>
    <property type="match status" value="2"/>
</dbReference>
<accession>A0AA88HCE1</accession>
<dbReference type="GO" id="GO:0000981">
    <property type="term" value="F:DNA-binding transcription factor activity, RNA polymerase II-specific"/>
    <property type="evidence" value="ECO:0007669"/>
    <property type="project" value="TreeGrafter"/>
</dbReference>
<dbReference type="Gene3D" id="3.30.50.10">
    <property type="entry name" value="Erythroid Transcription Factor GATA-1, subunit A"/>
    <property type="match status" value="2"/>
</dbReference>
<dbReference type="GO" id="GO:0000978">
    <property type="term" value="F:RNA polymerase II cis-regulatory region sequence-specific DNA binding"/>
    <property type="evidence" value="ECO:0007669"/>
    <property type="project" value="TreeGrafter"/>
</dbReference>
<dbReference type="EMBL" id="JAVRJZ010000021">
    <property type="protein sequence ID" value="KAK2704901.1"/>
    <property type="molecule type" value="Genomic_DNA"/>
</dbReference>
<dbReference type="GO" id="GO:0045165">
    <property type="term" value="P:cell fate commitment"/>
    <property type="evidence" value="ECO:0007669"/>
    <property type="project" value="TreeGrafter"/>
</dbReference>
<reference evidence="14" key="1">
    <citation type="submission" date="2023-07" db="EMBL/GenBank/DDBJ databases">
        <title>Chromosome-level genome assembly of Artemia franciscana.</title>
        <authorList>
            <person name="Jo E."/>
        </authorList>
    </citation>
    <scope>NUCLEOTIDE SEQUENCE</scope>
    <source>
        <tissue evidence="14">Whole body</tissue>
    </source>
</reference>
<dbReference type="PRINTS" id="PR00619">
    <property type="entry name" value="GATAZNFINGER"/>
</dbReference>
<dbReference type="PROSITE" id="PS00344">
    <property type="entry name" value="GATA_ZN_FINGER_1"/>
    <property type="match status" value="2"/>
</dbReference>
<keyword evidence="4 11" id="KW-0863">Zinc-finger</keyword>
<comment type="subcellular location">
    <subcellularLocation>
        <location evidence="1">Nucleus</location>
    </subcellularLocation>
</comment>
<keyword evidence="7" id="KW-0238">DNA-binding</keyword>
<dbReference type="InterPro" id="IPR000679">
    <property type="entry name" value="Znf_GATA"/>
</dbReference>
<dbReference type="GO" id="GO:0000122">
    <property type="term" value="P:negative regulation of transcription by RNA polymerase II"/>
    <property type="evidence" value="ECO:0007669"/>
    <property type="project" value="TreeGrafter"/>
</dbReference>
<evidence type="ECO:0000256" key="10">
    <source>
        <dbReference type="ARBA" id="ARBA00023242"/>
    </source>
</evidence>
<keyword evidence="2" id="KW-0479">Metal-binding</keyword>
<protein>
    <recommendedName>
        <fullName evidence="13">GATA-type domain-containing protein</fullName>
    </recommendedName>
</protein>
<evidence type="ECO:0000256" key="5">
    <source>
        <dbReference type="ARBA" id="ARBA00022833"/>
    </source>
</evidence>
<evidence type="ECO:0000313" key="15">
    <source>
        <dbReference type="Proteomes" id="UP001187531"/>
    </source>
</evidence>
<keyword evidence="15" id="KW-1185">Reference proteome</keyword>
<dbReference type="PANTHER" id="PTHR10071:SF337">
    <property type="entry name" value="GATA-BINDING FACTOR A"/>
    <property type="match status" value="1"/>
</dbReference>
<sequence>MINISGHWNRNTPYLHHESLSSIQCTLQSQKLPPWEDPILQAAWGSIQTSMAYPMSNEAANFNSSFLRQRGSQPLSSIEQLSKPEMIQPTWSATTGWSSPQLSAMYSGKLHAGITPEEFEAMDGRECVNCGSIETPLWRRDGTGHYLCNACGLYHRMNGINRPLVRPKRNLNNPRKPPLTCTNCGTANTTLWRRSSTGEPLCNACGLYFKLHGVPRPQAMKKDTIQTRKRKPKSPSKAEKKPKAPRINVQQELFFDHRQISSISTEAASLSAHEDKISGMIHRDVNSNEDSYVQSTTTGCFEKQENNSQFTINTPLIQRHNYVYPDSVSTYENSHGYEASDIYKTINNVQDVGDNYRYEQFQSQYDSSYIHAEFSSQYDQTRFEGKSECAEVSHFYEHHQPSYENTIVKPEMSYDDRSSSNDISTSS</sequence>
<evidence type="ECO:0000256" key="9">
    <source>
        <dbReference type="ARBA" id="ARBA00023163"/>
    </source>
</evidence>
<dbReference type="SUPFAM" id="SSF57716">
    <property type="entry name" value="Glucocorticoid receptor-like (DNA-binding domain)"/>
    <property type="match status" value="2"/>
</dbReference>
<evidence type="ECO:0000256" key="6">
    <source>
        <dbReference type="ARBA" id="ARBA00023015"/>
    </source>
</evidence>
<organism evidence="14 15">
    <name type="scientific">Artemia franciscana</name>
    <name type="common">Brine shrimp</name>
    <name type="synonym">Artemia sanfranciscana</name>
    <dbReference type="NCBI Taxonomy" id="6661"/>
    <lineage>
        <taxon>Eukaryota</taxon>
        <taxon>Metazoa</taxon>
        <taxon>Ecdysozoa</taxon>
        <taxon>Arthropoda</taxon>
        <taxon>Crustacea</taxon>
        <taxon>Branchiopoda</taxon>
        <taxon>Anostraca</taxon>
        <taxon>Artemiidae</taxon>
        <taxon>Artemia</taxon>
    </lineage>
</organism>
<dbReference type="FunFam" id="3.30.50.10:FF:000032">
    <property type="entry name" value="Transcription factor GATA-3"/>
    <property type="match status" value="1"/>
</dbReference>
<comment type="caution">
    <text evidence="14">The sequence shown here is derived from an EMBL/GenBank/DDBJ whole genome shotgun (WGS) entry which is preliminary data.</text>
</comment>
<keyword evidence="10" id="KW-0539">Nucleus</keyword>
<dbReference type="PANTHER" id="PTHR10071">
    <property type="entry name" value="TRANSCRIPTION FACTOR GATA FAMILY MEMBER"/>
    <property type="match status" value="1"/>
</dbReference>
<dbReference type="InterPro" id="IPR013088">
    <property type="entry name" value="Znf_NHR/GATA"/>
</dbReference>
<evidence type="ECO:0000256" key="11">
    <source>
        <dbReference type="PROSITE-ProRule" id="PRU00094"/>
    </source>
</evidence>
<evidence type="ECO:0000256" key="4">
    <source>
        <dbReference type="ARBA" id="ARBA00022771"/>
    </source>
</evidence>
<evidence type="ECO:0000256" key="2">
    <source>
        <dbReference type="ARBA" id="ARBA00022723"/>
    </source>
</evidence>
<gene>
    <name evidence="14" type="ORF">QYM36_017073</name>
</gene>
<keyword evidence="6" id="KW-0805">Transcription regulation</keyword>
<evidence type="ECO:0000256" key="1">
    <source>
        <dbReference type="ARBA" id="ARBA00004123"/>
    </source>
</evidence>
<evidence type="ECO:0000313" key="14">
    <source>
        <dbReference type="EMBL" id="KAK2704901.1"/>
    </source>
</evidence>
<proteinExistence type="predicted"/>
<keyword evidence="9" id="KW-0804">Transcription</keyword>
<dbReference type="PROSITE" id="PS50114">
    <property type="entry name" value="GATA_ZN_FINGER_2"/>
    <property type="match status" value="2"/>
</dbReference>
<name>A0AA88HCE1_ARTSF</name>
<evidence type="ECO:0000256" key="12">
    <source>
        <dbReference type="SAM" id="MobiDB-lite"/>
    </source>
</evidence>
<keyword evidence="5" id="KW-0862">Zinc</keyword>
<feature type="domain" description="GATA-type" evidence="13">
    <location>
        <begin position="121"/>
        <end position="175"/>
    </location>
</feature>
<feature type="domain" description="GATA-type" evidence="13">
    <location>
        <begin position="175"/>
        <end position="228"/>
    </location>
</feature>
<evidence type="ECO:0000256" key="3">
    <source>
        <dbReference type="ARBA" id="ARBA00022737"/>
    </source>
</evidence>
<dbReference type="FunFam" id="3.30.50.10:FF:000001">
    <property type="entry name" value="GATA transcription factor (GATAd)"/>
    <property type="match status" value="1"/>
</dbReference>
<keyword evidence="3" id="KW-0677">Repeat</keyword>
<dbReference type="Proteomes" id="UP001187531">
    <property type="component" value="Unassembled WGS sequence"/>
</dbReference>
<evidence type="ECO:0000256" key="7">
    <source>
        <dbReference type="ARBA" id="ARBA00023125"/>
    </source>
</evidence>
<dbReference type="CDD" id="cd00202">
    <property type="entry name" value="ZnF_GATA"/>
    <property type="match status" value="2"/>
</dbReference>
<dbReference type="GO" id="GO:0045944">
    <property type="term" value="P:positive regulation of transcription by RNA polymerase II"/>
    <property type="evidence" value="ECO:0007669"/>
    <property type="project" value="TreeGrafter"/>
</dbReference>
<evidence type="ECO:0000259" key="13">
    <source>
        <dbReference type="PROSITE" id="PS50114"/>
    </source>
</evidence>
<feature type="region of interest" description="Disordered" evidence="12">
    <location>
        <begin position="218"/>
        <end position="246"/>
    </location>
</feature>
<dbReference type="AlphaFoldDB" id="A0AA88HCE1"/>
<dbReference type="GO" id="GO:0008270">
    <property type="term" value="F:zinc ion binding"/>
    <property type="evidence" value="ECO:0007669"/>
    <property type="project" value="UniProtKB-KW"/>
</dbReference>
<dbReference type="GO" id="GO:0005634">
    <property type="term" value="C:nucleus"/>
    <property type="evidence" value="ECO:0007669"/>
    <property type="project" value="UniProtKB-SubCell"/>
</dbReference>
<dbReference type="InterPro" id="IPR039355">
    <property type="entry name" value="Transcription_factor_GATA"/>
</dbReference>
<keyword evidence="8" id="KW-0010">Activator</keyword>
<dbReference type="SMART" id="SM00401">
    <property type="entry name" value="ZnF_GATA"/>
    <property type="match status" value="2"/>
</dbReference>